<evidence type="ECO:0000313" key="2">
    <source>
        <dbReference type="Proteomes" id="UP000183410"/>
    </source>
</evidence>
<organism evidence="1 2">
    <name type="scientific">Paenibacillus algorifonticola</name>
    <dbReference type="NCBI Taxonomy" id="684063"/>
    <lineage>
        <taxon>Bacteria</taxon>
        <taxon>Bacillati</taxon>
        <taxon>Bacillota</taxon>
        <taxon>Bacilli</taxon>
        <taxon>Bacillales</taxon>
        <taxon>Paenibacillaceae</taxon>
        <taxon>Paenibacillus</taxon>
    </lineage>
</organism>
<dbReference type="Gene3D" id="2.40.10.370">
    <property type="entry name" value="Protein of unknown function DUF3599"/>
    <property type="match status" value="1"/>
</dbReference>
<dbReference type="EMBL" id="FONN01000019">
    <property type="protein sequence ID" value="SFF23072.1"/>
    <property type="molecule type" value="Genomic_DNA"/>
</dbReference>
<reference evidence="2" key="1">
    <citation type="submission" date="2016-10" db="EMBL/GenBank/DDBJ databases">
        <authorList>
            <person name="Varghese N."/>
            <person name="Submissions S."/>
        </authorList>
    </citation>
    <scope>NUCLEOTIDE SEQUENCE [LARGE SCALE GENOMIC DNA]</scope>
    <source>
        <strain evidence="2">CGMCC 1.10223</strain>
    </source>
</reference>
<dbReference type="OrthoDB" id="2942871at2"/>
<proteinExistence type="predicted"/>
<dbReference type="Proteomes" id="UP000183410">
    <property type="component" value="Unassembled WGS sequence"/>
</dbReference>
<dbReference type="AlphaFoldDB" id="A0A1I2H0A5"/>
<protein>
    <submittedName>
        <fullName evidence="1">Uncharacterized protein</fullName>
    </submittedName>
</protein>
<sequence>MAINYRKHRRAIEKMYEDSCTISRHIEAKDPVTKETKQTLQPIYEEQRCKLSQTGLPRNGQTVAENNIKYDAKLFLAPELEVLQGDVIAITRKSTGQVETYSAGKPFPPYSSHQEIMLEATEWA</sequence>
<dbReference type="RefSeq" id="WP_046233677.1">
    <property type="nucleotide sequence ID" value="NZ_FONN01000019.1"/>
</dbReference>
<keyword evidence="2" id="KW-1185">Reference proteome</keyword>
<accession>A0A1I2H0A5</accession>
<name>A0A1I2H0A5_9BACL</name>
<dbReference type="InterPro" id="IPR038667">
    <property type="entry name" value="XkdH-like_sf"/>
</dbReference>
<evidence type="ECO:0000313" key="1">
    <source>
        <dbReference type="EMBL" id="SFF23072.1"/>
    </source>
</evidence>
<gene>
    <name evidence="1" type="ORF">SAMN04487969_11969</name>
</gene>